<keyword evidence="3" id="KW-1185">Reference proteome</keyword>
<sequence>MTGTGVADAQLLLGGAENEVFVAELPSLVDAGGQTTDDPARAAESTTGDSPRMRR</sequence>
<feature type="region of interest" description="Disordered" evidence="1">
    <location>
        <begin position="29"/>
        <end position="55"/>
    </location>
</feature>
<evidence type="ECO:0000313" key="3">
    <source>
        <dbReference type="Proteomes" id="UP000470470"/>
    </source>
</evidence>
<dbReference type="Proteomes" id="UP000470470">
    <property type="component" value="Unassembled WGS sequence"/>
</dbReference>
<gene>
    <name evidence="2" type="ORF">G1H19_00965</name>
</gene>
<organism evidence="2 3">
    <name type="scientific">Goekera deserti</name>
    <dbReference type="NCBI Taxonomy" id="2497753"/>
    <lineage>
        <taxon>Bacteria</taxon>
        <taxon>Bacillati</taxon>
        <taxon>Actinomycetota</taxon>
        <taxon>Actinomycetes</taxon>
        <taxon>Geodermatophilales</taxon>
        <taxon>Geodermatophilaceae</taxon>
        <taxon>Goekera</taxon>
    </lineage>
</organism>
<reference evidence="2 3" key="1">
    <citation type="submission" date="2020-02" db="EMBL/GenBank/DDBJ databases">
        <title>The whole genome sequence of CPCC 205119.</title>
        <authorList>
            <person name="Jiang Z."/>
        </authorList>
    </citation>
    <scope>NUCLEOTIDE SEQUENCE [LARGE SCALE GENOMIC DNA]</scope>
    <source>
        <strain evidence="2 3">CPCC 205119</strain>
    </source>
</reference>
<protein>
    <submittedName>
        <fullName evidence="2">Uncharacterized protein</fullName>
    </submittedName>
</protein>
<dbReference type="EMBL" id="JAAGWK010000002">
    <property type="protein sequence ID" value="NEL52585.1"/>
    <property type="molecule type" value="Genomic_DNA"/>
</dbReference>
<dbReference type="AlphaFoldDB" id="A0A7K3W7Z4"/>
<evidence type="ECO:0000313" key="2">
    <source>
        <dbReference type="EMBL" id="NEL52585.1"/>
    </source>
</evidence>
<accession>A0A7K3W7Z4</accession>
<dbReference type="RefSeq" id="WP_162393410.1">
    <property type="nucleotide sequence ID" value="NZ_JAABOZ010000009.1"/>
</dbReference>
<evidence type="ECO:0000256" key="1">
    <source>
        <dbReference type="SAM" id="MobiDB-lite"/>
    </source>
</evidence>
<proteinExistence type="predicted"/>
<comment type="caution">
    <text evidence="2">The sequence shown here is derived from an EMBL/GenBank/DDBJ whole genome shotgun (WGS) entry which is preliminary data.</text>
</comment>
<name>A0A7K3W7Z4_9ACTN</name>